<feature type="binding site" evidence="3">
    <location>
        <position position="288"/>
    </location>
    <ligand>
        <name>CTP</name>
        <dbReference type="ChEBI" id="CHEBI:37563"/>
    </ligand>
</feature>
<evidence type="ECO:0000313" key="8">
    <source>
        <dbReference type="EMBL" id="TYB31610.1"/>
    </source>
</evidence>
<dbReference type="EMBL" id="VSIX01000032">
    <property type="protein sequence ID" value="TYB31610.1"/>
    <property type="molecule type" value="Genomic_DNA"/>
</dbReference>
<comment type="pathway">
    <text evidence="3 4">Cofactor biosynthesis; coenzyme A biosynthesis; CoA from (R)-pantothenate: step 3/5.</text>
</comment>
<keyword evidence="3" id="KW-0511">Multifunctional enzyme</keyword>
<dbReference type="Gene3D" id="3.40.50.10300">
    <property type="entry name" value="CoaB-like"/>
    <property type="match status" value="1"/>
</dbReference>
<feature type="active site" description="Proton donor" evidence="3">
    <location>
        <position position="167"/>
    </location>
</feature>
<evidence type="ECO:0000256" key="3">
    <source>
        <dbReference type="HAMAP-Rule" id="MF_02225"/>
    </source>
</evidence>
<dbReference type="SUPFAM" id="SSF52507">
    <property type="entry name" value="Homo-oligomeric flavin-containing Cys decarboxylases, HFCD"/>
    <property type="match status" value="1"/>
</dbReference>
<accession>A0A5D0MJJ8</accession>
<comment type="caution">
    <text evidence="3">Lacks conserved residue(s) required for the propagation of feature annotation.</text>
</comment>
<reference evidence="8" key="1">
    <citation type="submission" date="2019-08" db="EMBL/GenBank/DDBJ databases">
        <title>Genomic characterization of a novel candidate phylum (ARYD3) from a high temperature, high salinity tertiary oil reservoir in north central Oklahoma, USA.</title>
        <authorList>
            <person name="Youssef N.H."/>
            <person name="Yadav A."/>
            <person name="Elshahed M.S."/>
        </authorList>
    </citation>
    <scope>NUCLEOTIDE SEQUENCE [LARGE SCALE GENOMIC DNA]</scope>
    <source>
        <strain evidence="8">ARYD3</strain>
    </source>
</reference>
<evidence type="ECO:0000256" key="1">
    <source>
        <dbReference type="ARBA" id="ARBA00022793"/>
    </source>
</evidence>
<keyword evidence="5" id="KW-0812">Transmembrane</keyword>
<feature type="binding site" evidence="3">
    <location>
        <position position="349"/>
    </location>
    <ligand>
        <name>CTP</name>
        <dbReference type="ChEBI" id="CHEBI:37563"/>
    </ligand>
</feature>
<name>A0A5D0MJJ8_9BACT</name>
<comment type="catalytic activity">
    <reaction evidence="3 4">
        <text>N-[(R)-4-phosphopantothenoyl]-L-cysteine + H(+) = (R)-4'-phosphopantetheine + CO2</text>
        <dbReference type="Rhea" id="RHEA:16793"/>
        <dbReference type="ChEBI" id="CHEBI:15378"/>
        <dbReference type="ChEBI" id="CHEBI:16526"/>
        <dbReference type="ChEBI" id="CHEBI:59458"/>
        <dbReference type="ChEBI" id="CHEBI:61723"/>
        <dbReference type="EC" id="4.1.1.36"/>
    </reaction>
</comment>
<comment type="cofactor">
    <cofactor evidence="3">
        <name>FMN</name>
        <dbReference type="ChEBI" id="CHEBI:58210"/>
    </cofactor>
    <text evidence="3">Binds 1 FMN per subunit.</text>
</comment>
<dbReference type="InterPro" id="IPR036551">
    <property type="entry name" value="Flavin_trans-like"/>
</dbReference>
<comment type="function">
    <text evidence="4">Catalyzes two steps in the biosynthesis of coenzyme A. In the first step cysteine is conjugated to 4'-phosphopantothenate to form 4-phosphopantothenoylcysteine, in the latter compound is decarboxylated to form 4'-phosphopantotheine.</text>
</comment>
<dbReference type="GO" id="GO:0046872">
    <property type="term" value="F:metal ion binding"/>
    <property type="evidence" value="ECO:0007669"/>
    <property type="project" value="UniProtKB-KW"/>
</dbReference>
<dbReference type="Proteomes" id="UP000324143">
    <property type="component" value="Unassembled WGS sequence"/>
</dbReference>
<feature type="domain" description="Flavoprotein" evidence="6">
    <location>
        <begin position="10"/>
        <end position="159"/>
    </location>
</feature>
<dbReference type="EC" id="4.1.1.36" evidence="3"/>
<keyword evidence="5" id="KW-0472">Membrane</keyword>
<dbReference type="Pfam" id="PF04127">
    <property type="entry name" value="DFP"/>
    <property type="match status" value="1"/>
</dbReference>
<sequence length="405" mass="45586">MRSLVMDKRNILIGVSGGIAVYKVAYLIRLYKKNNFNVKVVMSENAAEFVSPVTFETLSENPVYMDTFKLNHNSEKNGFIPHIHLSDYADIFVLAPATANILGKIANGIADDILSTTAIALKRKIPKLIFPAMNINMYENPINQKNIEKLKNNGYKVFEPGEGELACGVEAKGRLIPEKDIFELTKKYLKKQKLKGKKILVTSGATIEPIDPVRYITNHSTGKMGNSLAKVCWSYGADVDLVSGRYGRKVSLINQYYVDKGEDMWRKIDNLISNKDYDYIIMASAVSDYKVNEIKKQKIKKKSKQLALKMEKTRDIIKSIKEKYDIPVIGFAAETENIKDNAKKKLKEKGLFAIVANDVSRDDIGFGSDENQCTIIMEDKIIETDKLSKYEIAEQIVSVIEGGEK</sequence>
<gene>
    <name evidence="3 8" type="primary">coaBC</name>
    <name evidence="8" type="ORF">FXF47_03165</name>
</gene>
<keyword evidence="9" id="KW-1185">Reference proteome</keyword>
<comment type="function">
    <text evidence="3">Catalyzes two sequential steps in the biosynthesis of coenzyme A. In the first step cysteine is conjugated to 4'-phosphopantothenate to form 4-phosphopantothenoylcysteine. In the second step the latter compound is decarboxylated to form 4'-phosphopantotheine.</text>
</comment>
<comment type="similarity">
    <text evidence="3 4">In the C-terminal section; belongs to the PPC synthetase family.</text>
</comment>
<dbReference type="HAMAP" id="MF_02225">
    <property type="entry name" value="CoaBC"/>
    <property type="match status" value="1"/>
</dbReference>
<dbReference type="GO" id="GO:0004632">
    <property type="term" value="F:phosphopantothenate--cysteine ligase activity"/>
    <property type="evidence" value="ECO:0007669"/>
    <property type="project" value="UniProtKB-UniRule"/>
</dbReference>
<dbReference type="InterPro" id="IPR007085">
    <property type="entry name" value="DNA/pantothenate-metab_flavo_C"/>
</dbReference>
<feature type="region of interest" description="Phosphopantothenoylcysteine decarboxylase" evidence="3">
    <location>
        <begin position="1"/>
        <end position="198"/>
    </location>
</feature>
<comment type="cofactor">
    <cofactor evidence="3">
        <name>Mg(2+)</name>
        <dbReference type="ChEBI" id="CHEBI:18420"/>
    </cofactor>
</comment>
<dbReference type="AlphaFoldDB" id="A0A5D0MJJ8"/>
<dbReference type="InterPro" id="IPR003382">
    <property type="entry name" value="Flavoprotein"/>
</dbReference>
<dbReference type="Pfam" id="PF02441">
    <property type="entry name" value="Flavoprotein"/>
    <property type="match status" value="1"/>
</dbReference>
<dbReference type="NCBIfam" id="TIGR00521">
    <property type="entry name" value="coaBC_dfp"/>
    <property type="match status" value="1"/>
</dbReference>
<dbReference type="GO" id="GO:0071513">
    <property type="term" value="C:phosphopantothenoylcysteine decarboxylase complex"/>
    <property type="evidence" value="ECO:0007669"/>
    <property type="project" value="TreeGrafter"/>
</dbReference>
<keyword evidence="3" id="KW-0460">Magnesium</keyword>
<dbReference type="PANTHER" id="PTHR14359">
    <property type="entry name" value="HOMO-OLIGOMERIC FLAVIN CONTAINING CYS DECARBOXYLASE FAMILY"/>
    <property type="match status" value="1"/>
</dbReference>
<dbReference type="InterPro" id="IPR005252">
    <property type="entry name" value="CoaBC"/>
</dbReference>
<feature type="transmembrane region" description="Helical" evidence="5">
    <location>
        <begin position="12"/>
        <end position="31"/>
    </location>
</feature>
<proteinExistence type="inferred from homology"/>
<comment type="caution">
    <text evidence="8">The sequence shown here is derived from an EMBL/GenBank/DDBJ whole genome shotgun (WGS) entry which is preliminary data.</text>
</comment>
<keyword evidence="5" id="KW-1133">Transmembrane helix</keyword>
<keyword evidence="3 4" id="KW-0288">FMN</keyword>
<feature type="binding site" evidence="3">
    <location>
        <position position="345"/>
    </location>
    <ligand>
        <name>CTP</name>
        <dbReference type="ChEBI" id="CHEBI:37563"/>
    </ligand>
</feature>
<keyword evidence="3" id="KW-0479">Metal-binding</keyword>
<dbReference type="SUPFAM" id="SSF102645">
    <property type="entry name" value="CoaB-like"/>
    <property type="match status" value="1"/>
</dbReference>
<organism evidence="8 9">
    <name type="scientific">Candidatus Mcinerneyibacterium aminivorans</name>
    <dbReference type="NCBI Taxonomy" id="2703815"/>
    <lineage>
        <taxon>Bacteria</taxon>
        <taxon>Candidatus Macinerneyibacteriota</taxon>
        <taxon>Candidatus Mcinerneyibacteria</taxon>
        <taxon>Candidatus Mcinerneyibacteriales</taxon>
        <taxon>Candidatus Mcinerneyibacteriaceae</taxon>
        <taxon>Candidatus Mcinerneyibacterium</taxon>
    </lineage>
</organism>
<feature type="binding site" evidence="3">
    <location>
        <position position="331"/>
    </location>
    <ligand>
        <name>CTP</name>
        <dbReference type="ChEBI" id="CHEBI:37563"/>
    </ligand>
</feature>
<evidence type="ECO:0000313" key="9">
    <source>
        <dbReference type="Proteomes" id="UP000324143"/>
    </source>
</evidence>
<protein>
    <recommendedName>
        <fullName evidence="3">Coenzyme A biosynthesis bifunctional protein CoaBC</fullName>
    </recommendedName>
    <alternativeName>
        <fullName evidence="3">DNA/pantothenate metabolism flavoprotein</fullName>
    </alternativeName>
    <alternativeName>
        <fullName evidence="3">Phosphopantothenoylcysteine synthetase/decarboxylase</fullName>
        <shortName evidence="3">PPCS-PPCDC</shortName>
    </alternativeName>
    <domain>
        <recommendedName>
            <fullName evidence="3">Phosphopantothenoylcysteine decarboxylase</fullName>
            <shortName evidence="3">PPC decarboxylase</shortName>
            <shortName evidence="3">PPC-DC</shortName>
            <ecNumber evidence="3">4.1.1.36</ecNumber>
        </recommendedName>
        <alternativeName>
            <fullName evidence="3">CoaC</fullName>
        </alternativeName>
    </domain>
    <domain>
        <recommendedName>
            <fullName evidence="3">Phosphopantothenate--cysteine ligase</fullName>
            <ecNumber evidence="3">6.3.2.5</ecNumber>
        </recommendedName>
        <alternativeName>
            <fullName evidence="3">CoaB</fullName>
        </alternativeName>
        <alternativeName>
            <fullName evidence="3">Phosphopantothenoylcysteine synthetase</fullName>
            <shortName evidence="3">PPC synthetase</shortName>
            <shortName evidence="3">PPC-S</shortName>
        </alternativeName>
    </domain>
</protein>
<evidence type="ECO:0000259" key="7">
    <source>
        <dbReference type="Pfam" id="PF04127"/>
    </source>
</evidence>
<feature type="domain" description="DNA/pantothenate metabolism flavoprotein C-terminal" evidence="7">
    <location>
        <begin position="194"/>
        <end position="400"/>
    </location>
</feature>
<evidence type="ECO:0000256" key="5">
    <source>
        <dbReference type="SAM" id="Phobius"/>
    </source>
</evidence>
<keyword evidence="3 4" id="KW-0285">Flavoprotein</keyword>
<dbReference type="GO" id="GO:0004633">
    <property type="term" value="F:phosphopantothenoylcysteine decarboxylase activity"/>
    <property type="evidence" value="ECO:0007669"/>
    <property type="project" value="UniProtKB-UniRule"/>
</dbReference>
<dbReference type="Gene3D" id="3.40.50.1950">
    <property type="entry name" value="Flavin prenyltransferase-like"/>
    <property type="match status" value="1"/>
</dbReference>
<comment type="similarity">
    <text evidence="3 4">In the N-terminal section; belongs to the HFCD (homo-oligomeric flavin containing Cys decarboxylase) superfamily.</text>
</comment>
<evidence type="ECO:0000256" key="4">
    <source>
        <dbReference type="RuleBase" id="RU364078"/>
    </source>
</evidence>
<dbReference type="EC" id="6.3.2.5" evidence="3"/>
<evidence type="ECO:0000259" key="6">
    <source>
        <dbReference type="Pfam" id="PF02441"/>
    </source>
</evidence>
<comment type="catalytic activity">
    <reaction evidence="3 4">
        <text>(R)-4'-phosphopantothenate + L-cysteine + CTP = N-[(R)-4-phosphopantothenoyl]-L-cysteine + CMP + diphosphate + H(+)</text>
        <dbReference type="Rhea" id="RHEA:19397"/>
        <dbReference type="ChEBI" id="CHEBI:10986"/>
        <dbReference type="ChEBI" id="CHEBI:15378"/>
        <dbReference type="ChEBI" id="CHEBI:33019"/>
        <dbReference type="ChEBI" id="CHEBI:35235"/>
        <dbReference type="ChEBI" id="CHEBI:37563"/>
        <dbReference type="ChEBI" id="CHEBI:59458"/>
        <dbReference type="ChEBI" id="CHEBI:60377"/>
        <dbReference type="EC" id="6.3.2.5"/>
    </reaction>
</comment>
<comment type="pathway">
    <text evidence="3 4">Cofactor biosynthesis; coenzyme A biosynthesis; CoA from (R)-pantothenate: step 2/5.</text>
</comment>
<dbReference type="GO" id="GO:0015937">
    <property type="term" value="P:coenzyme A biosynthetic process"/>
    <property type="evidence" value="ECO:0007669"/>
    <property type="project" value="UniProtKB-UniRule"/>
</dbReference>
<dbReference type="PANTHER" id="PTHR14359:SF6">
    <property type="entry name" value="PHOSPHOPANTOTHENOYLCYSTEINE DECARBOXYLASE"/>
    <property type="match status" value="1"/>
</dbReference>
<evidence type="ECO:0000256" key="2">
    <source>
        <dbReference type="ARBA" id="ARBA00023239"/>
    </source>
</evidence>
<keyword evidence="1 3" id="KW-0210">Decarboxylase</keyword>
<feature type="binding site" evidence="3">
    <location>
        <position position="298"/>
    </location>
    <ligand>
        <name>CTP</name>
        <dbReference type="ChEBI" id="CHEBI:37563"/>
    </ligand>
</feature>
<feature type="region of interest" description="Phosphopantothenate--cysteine ligase" evidence="3">
    <location>
        <begin position="199"/>
        <end position="405"/>
    </location>
</feature>
<keyword evidence="3 4" id="KW-0436">Ligase</keyword>
<dbReference type="GO" id="GO:0010181">
    <property type="term" value="F:FMN binding"/>
    <property type="evidence" value="ECO:0007669"/>
    <property type="project" value="UniProtKB-UniRule"/>
</dbReference>
<keyword evidence="2 3" id="KW-0456">Lyase</keyword>
<dbReference type="GO" id="GO:0015941">
    <property type="term" value="P:pantothenate catabolic process"/>
    <property type="evidence" value="ECO:0007669"/>
    <property type="project" value="InterPro"/>
</dbReference>
<dbReference type="InterPro" id="IPR035929">
    <property type="entry name" value="CoaB-like_sf"/>
</dbReference>
<dbReference type="UniPathway" id="UPA00241">
    <property type="reaction ID" value="UER00353"/>
</dbReference>